<dbReference type="PANTHER" id="PTHR23513">
    <property type="entry name" value="INTEGRAL MEMBRANE EFFLUX PROTEIN-RELATED"/>
    <property type="match status" value="1"/>
</dbReference>
<keyword evidence="6 7" id="KW-0472">Membrane</keyword>
<dbReference type="AlphaFoldDB" id="A0A1F5KCS2"/>
<dbReference type="Pfam" id="PF05977">
    <property type="entry name" value="MFS_3"/>
    <property type="match status" value="1"/>
</dbReference>
<gene>
    <name evidence="9" type="ORF">A3F00_03650</name>
</gene>
<dbReference type="Proteomes" id="UP000176527">
    <property type="component" value="Unassembled WGS sequence"/>
</dbReference>
<accession>A0A1F5KCS2</accession>
<evidence type="ECO:0000256" key="4">
    <source>
        <dbReference type="ARBA" id="ARBA00022692"/>
    </source>
</evidence>
<keyword evidence="3" id="KW-1003">Cell membrane</keyword>
<keyword evidence="5 7" id="KW-1133">Transmembrane helix</keyword>
<evidence type="ECO:0000256" key="5">
    <source>
        <dbReference type="ARBA" id="ARBA00022989"/>
    </source>
</evidence>
<dbReference type="PANTHER" id="PTHR23513:SF11">
    <property type="entry name" value="STAPHYLOFERRIN A TRANSPORTER"/>
    <property type="match status" value="1"/>
</dbReference>
<dbReference type="GO" id="GO:0005886">
    <property type="term" value="C:plasma membrane"/>
    <property type="evidence" value="ECO:0007669"/>
    <property type="project" value="UniProtKB-SubCell"/>
</dbReference>
<feature type="transmembrane region" description="Helical" evidence="7">
    <location>
        <begin position="167"/>
        <end position="198"/>
    </location>
</feature>
<feature type="domain" description="Major facilitator superfamily (MFS) profile" evidence="8">
    <location>
        <begin position="1"/>
        <end position="406"/>
    </location>
</feature>
<evidence type="ECO:0000313" key="10">
    <source>
        <dbReference type="Proteomes" id="UP000176527"/>
    </source>
</evidence>
<evidence type="ECO:0000256" key="2">
    <source>
        <dbReference type="ARBA" id="ARBA00022448"/>
    </source>
</evidence>
<reference evidence="9 10" key="1">
    <citation type="journal article" date="2016" name="Nat. Commun.">
        <title>Thousands of microbial genomes shed light on interconnected biogeochemical processes in an aquifer system.</title>
        <authorList>
            <person name="Anantharaman K."/>
            <person name="Brown C.T."/>
            <person name="Hug L.A."/>
            <person name="Sharon I."/>
            <person name="Castelle C.J."/>
            <person name="Probst A.J."/>
            <person name="Thomas B.C."/>
            <person name="Singh A."/>
            <person name="Wilkins M.J."/>
            <person name="Karaoz U."/>
            <person name="Brodie E.L."/>
            <person name="Williams K.H."/>
            <person name="Hubbard S.S."/>
            <person name="Banfield J.F."/>
        </authorList>
    </citation>
    <scope>NUCLEOTIDE SEQUENCE [LARGE SCALE GENOMIC DNA]</scope>
</reference>
<feature type="transmembrane region" description="Helical" evidence="7">
    <location>
        <begin position="294"/>
        <end position="311"/>
    </location>
</feature>
<dbReference type="CDD" id="cd06173">
    <property type="entry name" value="MFS_MefA_like"/>
    <property type="match status" value="1"/>
</dbReference>
<evidence type="ECO:0000256" key="1">
    <source>
        <dbReference type="ARBA" id="ARBA00004651"/>
    </source>
</evidence>
<feature type="transmembrane region" description="Helical" evidence="7">
    <location>
        <begin position="23"/>
        <end position="47"/>
    </location>
</feature>
<feature type="transmembrane region" description="Helical" evidence="7">
    <location>
        <begin position="95"/>
        <end position="125"/>
    </location>
</feature>
<evidence type="ECO:0000256" key="6">
    <source>
        <dbReference type="ARBA" id="ARBA00023136"/>
    </source>
</evidence>
<comment type="caution">
    <text evidence="9">The sequence shown here is derived from an EMBL/GenBank/DDBJ whole genome shotgun (WGS) entry which is preliminary data.</text>
</comment>
<evidence type="ECO:0000313" key="9">
    <source>
        <dbReference type="EMBL" id="OGE38737.1"/>
    </source>
</evidence>
<feature type="transmembrane region" description="Helical" evidence="7">
    <location>
        <begin position="53"/>
        <end position="74"/>
    </location>
</feature>
<evidence type="ECO:0000259" key="8">
    <source>
        <dbReference type="PROSITE" id="PS50850"/>
    </source>
</evidence>
<evidence type="ECO:0000256" key="3">
    <source>
        <dbReference type="ARBA" id="ARBA00022475"/>
    </source>
</evidence>
<dbReference type="InterPro" id="IPR020846">
    <property type="entry name" value="MFS_dom"/>
</dbReference>
<keyword evidence="4 7" id="KW-0812">Transmembrane</keyword>
<dbReference type="InterPro" id="IPR036259">
    <property type="entry name" value="MFS_trans_sf"/>
</dbReference>
<sequence length="409" mass="44550">MTEILKRHTLNVFPALRYKNYRIFFYAQIISLTGHWMQTVAQGYLVFQITHSAFMVGLMEAIAQLPAMLLTLWGGVLADKFPKQNILKITQLCQFLFASSLGILIISGHINLISLGLLTFLLGIAKALDHPARISIITELVEKKDLHAATAMNMSTFNSARIVGPAVAGWLIVAFGVGWAFLLNGIAFIAPFLAYNFIKFTPHISKPHPGTFQSIKDGLSYAGTHSVIRILLLYLAIISIFGWSYTTILPVVAEHVFSQGAKGLGYLYSAAGAGSVLGAISVSAYTKKFAGKKLILFGGLLYGAALILFSLTPNYYMALVFLFLTGFGITTQNSTIQATIQHAVEDRFRGRVSSIQSLVLMGLHPVGSFQIGTVAEHFGSQIAVRIGGVVLFISAILLFFKTPKSSLHK</sequence>
<dbReference type="Gene3D" id="1.20.1250.20">
    <property type="entry name" value="MFS general substrate transporter like domains"/>
    <property type="match status" value="1"/>
</dbReference>
<dbReference type="InterPro" id="IPR010290">
    <property type="entry name" value="TM_effector"/>
</dbReference>
<comment type="subcellular location">
    <subcellularLocation>
        <location evidence="1">Cell membrane</location>
        <topology evidence="1">Multi-pass membrane protein</topology>
    </subcellularLocation>
</comment>
<name>A0A1F5KCS2_9BACT</name>
<proteinExistence type="predicted"/>
<evidence type="ECO:0000256" key="7">
    <source>
        <dbReference type="SAM" id="Phobius"/>
    </source>
</evidence>
<dbReference type="PROSITE" id="PS50850">
    <property type="entry name" value="MFS"/>
    <property type="match status" value="1"/>
</dbReference>
<feature type="transmembrane region" description="Helical" evidence="7">
    <location>
        <begin position="219"/>
        <end position="243"/>
    </location>
</feature>
<dbReference type="EMBL" id="MFDE01000014">
    <property type="protein sequence ID" value="OGE38737.1"/>
    <property type="molecule type" value="Genomic_DNA"/>
</dbReference>
<feature type="transmembrane region" description="Helical" evidence="7">
    <location>
        <begin position="263"/>
        <end position="282"/>
    </location>
</feature>
<dbReference type="GO" id="GO:0022857">
    <property type="term" value="F:transmembrane transporter activity"/>
    <property type="evidence" value="ECO:0007669"/>
    <property type="project" value="InterPro"/>
</dbReference>
<feature type="transmembrane region" description="Helical" evidence="7">
    <location>
        <begin position="382"/>
        <end position="400"/>
    </location>
</feature>
<organism evidence="9 10">
    <name type="scientific">Candidatus Daviesbacteria bacterium RIFCSPHIGHO2_12_FULL_37_11</name>
    <dbReference type="NCBI Taxonomy" id="1797777"/>
    <lineage>
        <taxon>Bacteria</taxon>
        <taxon>Candidatus Daviesiibacteriota</taxon>
    </lineage>
</organism>
<protein>
    <recommendedName>
        <fullName evidence="8">Major facilitator superfamily (MFS) profile domain-containing protein</fullName>
    </recommendedName>
</protein>
<dbReference type="SUPFAM" id="SSF103473">
    <property type="entry name" value="MFS general substrate transporter"/>
    <property type="match status" value="1"/>
</dbReference>
<keyword evidence="2" id="KW-0813">Transport</keyword>